<feature type="signal peptide" evidence="2">
    <location>
        <begin position="1"/>
        <end position="18"/>
    </location>
</feature>
<name>A0A916JNE1_9FLAO</name>
<proteinExistence type="predicted"/>
<dbReference type="NCBIfam" id="TIGR04183">
    <property type="entry name" value="Por_Secre_tail"/>
    <property type="match status" value="1"/>
</dbReference>
<feature type="domain" description="Secretion system C-terminal sorting" evidence="3">
    <location>
        <begin position="473"/>
        <end position="539"/>
    </location>
</feature>
<dbReference type="Pfam" id="PF18962">
    <property type="entry name" value="Por_Secre_tail"/>
    <property type="match status" value="1"/>
</dbReference>
<evidence type="ECO:0000313" key="4">
    <source>
        <dbReference type="EMBL" id="CAG5083522.1"/>
    </source>
</evidence>
<keyword evidence="5" id="KW-1185">Reference proteome</keyword>
<evidence type="ECO:0000256" key="1">
    <source>
        <dbReference type="ARBA" id="ARBA00022729"/>
    </source>
</evidence>
<evidence type="ECO:0000256" key="2">
    <source>
        <dbReference type="SAM" id="SignalP"/>
    </source>
</evidence>
<keyword evidence="1 2" id="KW-0732">Signal</keyword>
<organism evidence="4 5">
    <name type="scientific">Parvicella tangerina</name>
    <dbReference type="NCBI Taxonomy" id="2829795"/>
    <lineage>
        <taxon>Bacteria</taxon>
        <taxon>Pseudomonadati</taxon>
        <taxon>Bacteroidota</taxon>
        <taxon>Flavobacteriia</taxon>
        <taxon>Flavobacteriales</taxon>
        <taxon>Parvicellaceae</taxon>
        <taxon>Parvicella</taxon>
    </lineage>
</organism>
<evidence type="ECO:0000259" key="3">
    <source>
        <dbReference type="Pfam" id="PF18962"/>
    </source>
</evidence>
<gene>
    <name evidence="4" type="ORF">CRYO30217_02221</name>
</gene>
<dbReference type="AlphaFoldDB" id="A0A916JNE1"/>
<feature type="chain" id="PRO_5037364462" description="Secretion system C-terminal sorting domain-containing protein" evidence="2">
    <location>
        <begin position="19"/>
        <end position="547"/>
    </location>
</feature>
<dbReference type="InterPro" id="IPR026444">
    <property type="entry name" value="Secre_tail"/>
</dbReference>
<sequence>MKKISTLLLVCAIGTAQAQITDTYEVWFNDTVAYIDAKTSSYSGIGINQTNAGGGYGYAGYAQLFEAPDTVNIEGVCFYGVMDSGSNFSAAVKMYDGSSGSPGAVIAATTHVIPYFGSGYTGAMNDPSILQCAMFTTPVQWEGDYFLGIENFTSSDMYIARSADGDGAGEGLSYTYYKGVSDPSFDGWYDMFSFGAGWDFDLIIRPVVSYRSQSMVTYDTTVCLGDTFRLAFEYHLDDSLMHNKFYNPNYATYNGYSVSHQFDYGDMTGLTSDTFHLYTGGGFKGVEHMFSATVSSWGTTSFDSTCSRVVEVVDPYFDIADQSSCSGDSVYFVADQGYDSYLWNDLSSNDSLLIETSGMSNGDYTYYVDYELNGCFSSDTMTLSIGDLLVNLGGDTTLCLNQEVVLTAGVYDGYNWNTGQTTETIQVGPFISPGSEEIILTATQGNCSGADTVLITVDNCLGVESLQSNEVDLYPNPSNGYFHVKSTSRIKTVDVIALSGKVVKTVIMSDQHILDITDVADGVYLLEMETEAGMLYKKVRVIRWNSW</sequence>
<evidence type="ECO:0000313" key="5">
    <source>
        <dbReference type="Proteomes" id="UP000683507"/>
    </source>
</evidence>
<dbReference type="EMBL" id="OU015584">
    <property type="protein sequence ID" value="CAG5083522.1"/>
    <property type="molecule type" value="Genomic_DNA"/>
</dbReference>
<accession>A0A916JNE1</accession>
<dbReference type="KEGG" id="ptan:CRYO30217_02221"/>
<dbReference type="Proteomes" id="UP000683507">
    <property type="component" value="Chromosome"/>
</dbReference>
<reference evidence="4" key="1">
    <citation type="submission" date="2021-04" db="EMBL/GenBank/DDBJ databases">
        <authorList>
            <person name="Rodrigo-Torres L."/>
            <person name="Arahal R. D."/>
            <person name="Lucena T."/>
        </authorList>
    </citation>
    <scope>NUCLEOTIDE SEQUENCE</scope>
    <source>
        <strain evidence="4">AS29M-1</strain>
    </source>
</reference>
<dbReference type="RefSeq" id="WP_258542452.1">
    <property type="nucleotide sequence ID" value="NZ_OU015584.1"/>
</dbReference>
<protein>
    <recommendedName>
        <fullName evidence="3">Secretion system C-terminal sorting domain-containing protein</fullName>
    </recommendedName>
</protein>